<name>A0ABQ5K2B8_9EUKA</name>
<keyword evidence="3" id="KW-0963">Cytoplasm</keyword>
<evidence type="ECO:0000256" key="6">
    <source>
        <dbReference type="ARBA" id="ARBA00023212"/>
    </source>
</evidence>
<dbReference type="EMBL" id="BQXS01012525">
    <property type="protein sequence ID" value="GKT24448.1"/>
    <property type="molecule type" value="Genomic_DNA"/>
</dbReference>
<feature type="coiled-coil region" evidence="7">
    <location>
        <begin position="183"/>
        <end position="210"/>
    </location>
</feature>
<dbReference type="InterPro" id="IPR008374">
    <property type="entry name" value="SF_assemblin/giardin_b"/>
</dbReference>
<comment type="caution">
    <text evidence="9">The sequence shown here is derived from an EMBL/GenBank/DDBJ whole genome shotgun (WGS) entry which is preliminary data.</text>
</comment>
<reference evidence="9" key="1">
    <citation type="submission" date="2022-03" db="EMBL/GenBank/DDBJ databases">
        <title>Draft genome sequence of Aduncisulcus paluster, a free-living microaerophilic Fornicata.</title>
        <authorList>
            <person name="Yuyama I."/>
            <person name="Kume K."/>
            <person name="Tamura T."/>
            <person name="Inagaki Y."/>
            <person name="Hashimoto T."/>
        </authorList>
    </citation>
    <scope>NUCLEOTIDE SEQUENCE</scope>
    <source>
        <strain evidence="9">NY0171</strain>
    </source>
</reference>
<organism evidence="9 10">
    <name type="scientific">Aduncisulcus paluster</name>
    <dbReference type="NCBI Taxonomy" id="2918883"/>
    <lineage>
        <taxon>Eukaryota</taxon>
        <taxon>Metamonada</taxon>
        <taxon>Carpediemonas-like organisms</taxon>
        <taxon>Aduncisulcus</taxon>
    </lineage>
</organism>
<evidence type="ECO:0000256" key="5">
    <source>
        <dbReference type="ARBA" id="ARBA00023054"/>
    </source>
</evidence>
<evidence type="ECO:0000313" key="9">
    <source>
        <dbReference type="EMBL" id="GKT24448.1"/>
    </source>
</evidence>
<evidence type="ECO:0000256" key="1">
    <source>
        <dbReference type="ARBA" id="ARBA00004245"/>
    </source>
</evidence>
<evidence type="ECO:0000256" key="8">
    <source>
        <dbReference type="SAM" id="MobiDB-lite"/>
    </source>
</evidence>
<feature type="coiled-coil region" evidence="7">
    <location>
        <begin position="89"/>
        <end position="127"/>
    </location>
</feature>
<keyword evidence="5 7" id="KW-0175">Coiled coil</keyword>
<keyword evidence="10" id="KW-1185">Reference proteome</keyword>
<keyword evidence="4" id="KW-0493">Microtubule</keyword>
<gene>
    <name evidence="9" type="ORF">ADUPG1_012736</name>
</gene>
<dbReference type="PRINTS" id="PR01799">
    <property type="entry name" value="SFASSEMBLIN"/>
</dbReference>
<protein>
    <submittedName>
        <fullName evidence="9">SF-assemblin/beta-giardin like protein</fullName>
    </submittedName>
</protein>
<dbReference type="PANTHER" id="PTHR40412:SF1">
    <property type="entry name" value="SF-ASSEMBLIN"/>
    <property type="match status" value="1"/>
</dbReference>
<evidence type="ECO:0000256" key="2">
    <source>
        <dbReference type="ARBA" id="ARBA00005678"/>
    </source>
</evidence>
<feature type="region of interest" description="Disordered" evidence="8">
    <location>
        <begin position="1"/>
        <end position="53"/>
    </location>
</feature>
<evidence type="ECO:0000256" key="7">
    <source>
        <dbReference type="SAM" id="Coils"/>
    </source>
</evidence>
<comment type="subcellular location">
    <subcellularLocation>
        <location evidence="1">Cytoplasm</location>
        <location evidence="1">Cytoskeleton</location>
    </subcellularLocation>
</comment>
<dbReference type="PANTHER" id="PTHR40412">
    <property type="entry name" value="SF-ASSEMBLIN"/>
    <property type="match status" value="1"/>
</dbReference>
<evidence type="ECO:0000256" key="4">
    <source>
        <dbReference type="ARBA" id="ARBA00022701"/>
    </source>
</evidence>
<feature type="compositionally biased region" description="Basic and acidic residues" evidence="8">
    <location>
        <begin position="43"/>
        <end position="53"/>
    </location>
</feature>
<keyword evidence="6" id="KW-0206">Cytoskeleton</keyword>
<dbReference type="Proteomes" id="UP001057375">
    <property type="component" value="Unassembled WGS sequence"/>
</dbReference>
<evidence type="ECO:0000256" key="3">
    <source>
        <dbReference type="ARBA" id="ARBA00022490"/>
    </source>
</evidence>
<dbReference type="Pfam" id="PF06705">
    <property type="entry name" value="SF-assemblin"/>
    <property type="match status" value="1"/>
</dbReference>
<accession>A0ABQ5K2B8</accession>
<feature type="compositionally biased region" description="Polar residues" evidence="8">
    <location>
        <begin position="31"/>
        <end position="42"/>
    </location>
</feature>
<proteinExistence type="inferred from homology"/>
<comment type="similarity">
    <text evidence="2">Belongs to the SF-assemblin family.</text>
</comment>
<evidence type="ECO:0000313" key="10">
    <source>
        <dbReference type="Proteomes" id="UP001057375"/>
    </source>
</evidence>
<sequence length="270" mass="31317">MHSHDHTLTPMKRSMRDVMDSPAHSRLSHIPTKTQSFSSKVESQVKTKVSQDERSIKEIRDRVCKLDSRVSGETEDRKNMLTTVYQSIMDHLKRKVDEMNERIRSTNEEIEGRITQLKQRAIAMDEALRETHASREKDRRETREAIDREISQLQGTLAAHKRSRLQHDVAMVKKITDEVFSVNEKIEEAKALREKKISELKARMEAAQKKSWEKIEDDSKILEHDVTALIDEVEHETRIRAAGEERVIESVQTIANKIQDGVKMLSRGTR</sequence>